<accession>A0ABN3ERD9</accession>
<evidence type="ECO:0000313" key="5">
    <source>
        <dbReference type="Proteomes" id="UP001500305"/>
    </source>
</evidence>
<dbReference type="InterPro" id="IPR041916">
    <property type="entry name" value="Anti_sigma_zinc_sf"/>
</dbReference>
<dbReference type="Gene3D" id="1.10.10.1320">
    <property type="entry name" value="Anti-sigma factor, zinc-finger domain"/>
    <property type="match status" value="1"/>
</dbReference>
<dbReference type="EMBL" id="BAAATR010000033">
    <property type="protein sequence ID" value="GAA2266460.1"/>
    <property type="molecule type" value="Genomic_DNA"/>
</dbReference>
<keyword evidence="5" id="KW-1185">Reference proteome</keyword>
<gene>
    <name evidence="4" type="ORF">GCM10010430_59360</name>
</gene>
<name>A0ABN3ERD9_9ACTN</name>
<keyword evidence="3" id="KW-1133">Transmembrane helix</keyword>
<evidence type="ECO:0000256" key="3">
    <source>
        <dbReference type="SAM" id="Phobius"/>
    </source>
</evidence>
<evidence type="ECO:0008006" key="6">
    <source>
        <dbReference type="Google" id="ProtNLM"/>
    </source>
</evidence>
<keyword evidence="1" id="KW-0805">Transcription regulation</keyword>
<reference evidence="4 5" key="1">
    <citation type="journal article" date="2019" name="Int. J. Syst. Evol. Microbiol.">
        <title>The Global Catalogue of Microorganisms (GCM) 10K type strain sequencing project: providing services to taxonomists for standard genome sequencing and annotation.</title>
        <authorList>
            <consortium name="The Broad Institute Genomics Platform"/>
            <consortium name="The Broad Institute Genome Sequencing Center for Infectious Disease"/>
            <person name="Wu L."/>
            <person name="Ma J."/>
        </authorList>
    </citation>
    <scope>NUCLEOTIDE SEQUENCE [LARGE SCALE GENOMIC DNA]</scope>
    <source>
        <strain evidence="4 5">JCM 7356</strain>
    </source>
</reference>
<evidence type="ECO:0000256" key="2">
    <source>
        <dbReference type="ARBA" id="ARBA00023163"/>
    </source>
</evidence>
<protein>
    <recommendedName>
        <fullName evidence="6">Zinc-finger domain-containing protein</fullName>
    </recommendedName>
</protein>
<evidence type="ECO:0000256" key="1">
    <source>
        <dbReference type="ARBA" id="ARBA00023015"/>
    </source>
</evidence>
<dbReference type="RefSeq" id="WP_344639594.1">
    <property type="nucleotide sequence ID" value="NZ_BAAATR010000033.1"/>
</dbReference>
<feature type="transmembrane region" description="Helical" evidence="3">
    <location>
        <begin position="94"/>
        <end position="115"/>
    </location>
</feature>
<proteinExistence type="predicted"/>
<dbReference type="Proteomes" id="UP001500305">
    <property type="component" value="Unassembled WGS sequence"/>
</dbReference>
<organism evidence="4 5">
    <name type="scientific">Kitasatospora cystarginea</name>
    <dbReference type="NCBI Taxonomy" id="58350"/>
    <lineage>
        <taxon>Bacteria</taxon>
        <taxon>Bacillati</taxon>
        <taxon>Actinomycetota</taxon>
        <taxon>Actinomycetes</taxon>
        <taxon>Kitasatosporales</taxon>
        <taxon>Streptomycetaceae</taxon>
        <taxon>Kitasatospora</taxon>
    </lineage>
</organism>
<keyword evidence="2" id="KW-0804">Transcription</keyword>
<evidence type="ECO:0000313" key="4">
    <source>
        <dbReference type="EMBL" id="GAA2266460.1"/>
    </source>
</evidence>
<sequence>MTEVGGLSCAQLREMGAELALGVLPATERANAIAHLQSCPACHEDIRELTLTADRLVGVIPGSEPPVGFESRVLRRLGLSPAHRIRRRVARYRFALPAAAAAAALAFGGVGGWVIGASQHPNPPVVSVPGGTSVGHSLFSAKLVASGRTIGRALISTGPYAWFYMSLDAGGTSIAGKIKCQIERGDGSSVTFGPFTVTAGYGHWDGPYPQSSAPVTGLRLLSADGSVLADAAFVPMYPPLET</sequence>
<keyword evidence="3" id="KW-0472">Membrane</keyword>
<keyword evidence="3" id="KW-0812">Transmembrane</keyword>
<comment type="caution">
    <text evidence="4">The sequence shown here is derived from an EMBL/GenBank/DDBJ whole genome shotgun (WGS) entry which is preliminary data.</text>
</comment>